<dbReference type="PANTHER" id="PTHR35795">
    <property type="entry name" value="SLR1885 PROTEIN"/>
    <property type="match status" value="1"/>
</dbReference>
<dbReference type="InterPro" id="IPR006674">
    <property type="entry name" value="HD_domain"/>
</dbReference>
<feature type="binding site" evidence="8">
    <location>
        <position position="341"/>
    </location>
    <ligand>
        <name>a divalent metal cation</name>
        <dbReference type="ChEBI" id="CHEBI:60240"/>
    </ligand>
</feature>
<dbReference type="EMBL" id="BORS01000004">
    <property type="protein sequence ID" value="GIO41707.1"/>
    <property type="molecule type" value="Genomic_DNA"/>
</dbReference>
<evidence type="ECO:0000313" key="10">
    <source>
        <dbReference type="EMBL" id="GIO41707.1"/>
    </source>
</evidence>
<dbReference type="InterPro" id="IPR005249">
    <property type="entry name" value="YqeK"/>
</dbReference>
<keyword evidence="4" id="KW-0547">Nucleotide-binding</keyword>
<dbReference type="NCBIfam" id="TIGR00488">
    <property type="entry name" value="bis(5'-nucleosyl)-tetraphosphatase (symmetrical) YqeK"/>
    <property type="match status" value="1"/>
</dbReference>
<dbReference type="InterPro" id="IPR034660">
    <property type="entry name" value="DinB/YfiT-like"/>
</dbReference>
<dbReference type="EC" id="3.6.1.41" evidence="2"/>
<evidence type="ECO:0000256" key="2">
    <source>
        <dbReference type="ARBA" id="ARBA00012506"/>
    </source>
</evidence>
<evidence type="ECO:0000256" key="3">
    <source>
        <dbReference type="ARBA" id="ARBA00022723"/>
    </source>
</evidence>
<comment type="similarity">
    <text evidence="1">Belongs to the DinB family.</text>
</comment>
<organism evidence="10 11">
    <name type="scientific">Paenibacillus apis</name>
    <dbReference type="NCBI Taxonomy" id="1792174"/>
    <lineage>
        <taxon>Bacteria</taxon>
        <taxon>Bacillati</taxon>
        <taxon>Bacillota</taxon>
        <taxon>Bacilli</taxon>
        <taxon>Bacillales</taxon>
        <taxon>Paenibacillaceae</taxon>
        <taxon>Paenibacillus</taxon>
    </lineage>
</organism>
<evidence type="ECO:0000256" key="8">
    <source>
        <dbReference type="PIRSR" id="PIRSR607837-1"/>
    </source>
</evidence>
<dbReference type="Proteomes" id="UP000678895">
    <property type="component" value="Unassembled WGS sequence"/>
</dbReference>
<comment type="caution">
    <text evidence="10">The sequence shown here is derived from an EMBL/GenBank/DDBJ whole genome shotgun (WGS) entry which is preliminary data.</text>
</comment>
<dbReference type="GO" id="GO:0046872">
    <property type="term" value="F:metal ion binding"/>
    <property type="evidence" value="ECO:0007669"/>
    <property type="project" value="UniProtKB-KW"/>
</dbReference>
<gene>
    <name evidence="10" type="ORF">J41TS4_14650</name>
</gene>
<comment type="catalytic activity">
    <reaction evidence="7">
        <text>P(1),P(4)-bis(5'-adenosyl) tetraphosphate + H2O = 2 ADP + 2 H(+)</text>
        <dbReference type="Rhea" id="RHEA:24252"/>
        <dbReference type="ChEBI" id="CHEBI:15377"/>
        <dbReference type="ChEBI" id="CHEBI:15378"/>
        <dbReference type="ChEBI" id="CHEBI:58141"/>
        <dbReference type="ChEBI" id="CHEBI:456216"/>
        <dbReference type="EC" id="3.6.1.41"/>
    </reaction>
</comment>
<keyword evidence="5" id="KW-0378">Hydrolase</keyword>
<evidence type="ECO:0000256" key="5">
    <source>
        <dbReference type="ARBA" id="ARBA00022801"/>
    </source>
</evidence>
<dbReference type="SUPFAM" id="SSF109854">
    <property type="entry name" value="DinB/YfiT-like putative metalloenzymes"/>
    <property type="match status" value="1"/>
</dbReference>
<sequence>MRDEQRKSGLEAYLKDLVLTGSLLQDVGAFFKLHGDLATWDHTLKVTSHAVRIARLYDVDPMKAEQAALLHDISNVIPVSLFLETAHEAGIKVLDEEHAYPRIIHQKLSRVMAEQLFGVDDPQVLDAIACHTTLRAEATCLDKVVFIADKVAWDHAEEHAYLNEIRQLVDEEHLDQAVLVYLNHVWNQRGKLKLVHSSLIQARAYMLEQKEVAEDPAKRNLRRMFQHMDWSNHQILEVLDREQPEGDRVNKLFAHILSAEAIWISRIEGKRVQAAVWPDHMQLEDLRILVSENRDRFSCYFDEVTPEQLRQPVTYVTGAGAEYTTEPVDILMHVALHGSYHRGQIATLLRMEEISPPATDYILYVRQLERKE</sequence>
<evidence type="ECO:0000256" key="1">
    <source>
        <dbReference type="ARBA" id="ARBA00008635"/>
    </source>
</evidence>
<proteinExistence type="inferred from homology"/>
<evidence type="ECO:0000313" key="11">
    <source>
        <dbReference type="Proteomes" id="UP000678895"/>
    </source>
</evidence>
<dbReference type="Pfam" id="PF05163">
    <property type="entry name" value="DinB"/>
    <property type="match status" value="1"/>
</dbReference>
<evidence type="ECO:0000256" key="7">
    <source>
        <dbReference type="ARBA" id="ARBA00049417"/>
    </source>
</evidence>
<evidence type="ECO:0000259" key="9">
    <source>
        <dbReference type="PROSITE" id="PS51831"/>
    </source>
</evidence>
<dbReference type="GO" id="GO:0008803">
    <property type="term" value="F:bis(5'-nucleosyl)-tetraphosphatase (symmetrical) activity"/>
    <property type="evidence" value="ECO:0007669"/>
    <property type="project" value="UniProtKB-EC"/>
</dbReference>
<accession>A0A919Y3Z2</accession>
<keyword evidence="6" id="KW-0408">Iron</keyword>
<evidence type="ECO:0000256" key="4">
    <source>
        <dbReference type="ARBA" id="ARBA00022741"/>
    </source>
</evidence>
<dbReference type="Gene3D" id="1.10.3210.10">
    <property type="entry name" value="Hypothetical protein af1432"/>
    <property type="match status" value="1"/>
</dbReference>
<feature type="binding site" evidence="8">
    <location>
        <position position="337"/>
    </location>
    <ligand>
        <name>a divalent metal cation</name>
        <dbReference type="ChEBI" id="CHEBI:60240"/>
    </ligand>
</feature>
<dbReference type="CDD" id="cd00077">
    <property type="entry name" value="HDc"/>
    <property type="match status" value="1"/>
</dbReference>
<keyword evidence="11" id="KW-1185">Reference proteome</keyword>
<dbReference type="GO" id="GO:0000166">
    <property type="term" value="F:nucleotide binding"/>
    <property type="evidence" value="ECO:0007669"/>
    <property type="project" value="UniProtKB-KW"/>
</dbReference>
<name>A0A919Y3Z2_9BACL</name>
<dbReference type="PANTHER" id="PTHR35795:SF1">
    <property type="entry name" value="BIS(5'-NUCLEOSYL)-TETRAPHOSPHATASE, SYMMETRICAL"/>
    <property type="match status" value="1"/>
</dbReference>
<dbReference type="Gene3D" id="1.20.120.450">
    <property type="entry name" value="dinb family like domain"/>
    <property type="match status" value="1"/>
</dbReference>
<dbReference type="SUPFAM" id="SSF109604">
    <property type="entry name" value="HD-domain/PDEase-like"/>
    <property type="match status" value="1"/>
</dbReference>
<dbReference type="InterPro" id="IPR003607">
    <property type="entry name" value="HD/PDEase_dom"/>
</dbReference>
<dbReference type="Pfam" id="PF01966">
    <property type="entry name" value="HD"/>
    <property type="match status" value="1"/>
</dbReference>
<feature type="domain" description="HD" evidence="9">
    <location>
        <begin position="39"/>
        <end position="154"/>
    </location>
</feature>
<reference evidence="10" key="1">
    <citation type="submission" date="2021-03" db="EMBL/GenBank/DDBJ databases">
        <title>Antimicrobial resistance genes in bacteria isolated from Japanese honey, and their potential for conferring macrolide and lincosamide resistance in the American foulbrood pathogen Paenibacillus larvae.</title>
        <authorList>
            <person name="Okamoto M."/>
            <person name="Kumagai M."/>
            <person name="Kanamori H."/>
            <person name="Takamatsu D."/>
        </authorList>
    </citation>
    <scope>NUCLEOTIDE SEQUENCE</scope>
    <source>
        <strain evidence="10">J41TS4</strain>
    </source>
</reference>
<dbReference type="InterPro" id="IPR007837">
    <property type="entry name" value="DinB"/>
</dbReference>
<feature type="binding site" evidence="8">
    <location>
        <position position="255"/>
    </location>
    <ligand>
        <name>a divalent metal cation</name>
        <dbReference type="ChEBI" id="CHEBI:60240"/>
    </ligand>
</feature>
<dbReference type="RefSeq" id="WP_301626060.1">
    <property type="nucleotide sequence ID" value="NZ_BORS01000004.1"/>
</dbReference>
<dbReference type="PROSITE" id="PS51831">
    <property type="entry name" value="HD"/>
    <property type="match status" value="1"/>
</dbReference>
<dbReference type="AlphaFoldDB" id="A0A919Y3Z2"/>
<protein>
    <recommendedName>
        <fullName evidence="2">bis(5'-nucleosyl)-tetraphosphatase (symmetrical)</fullName>
        <ecNumber evidence="2">3.6.1.41</ecNumber>
    </recommendedName>
</protein>
<evidence type="ECO:0000256" key="6">
    <source>
        <dbReference type="ARBA" id="ARBA00023004"/>
    </source>
</evidence>
<keyword evidence="3 8" id="KW-0479">Metal-binding</keyword>
<dbReference type="InterPro" id="IPR051094">
    <property type="entry name" value="Diverse_Catalytic_Enzymes"/>
</dbReference>